<name>A0DTT8_PARTE</name>
<evidence type="ECO:0000259" key="8">
    <source>
        <dbReference type="Pfam" id="PF01467"/>
    </source>
</evidence>
<dbReference type="Gene3D" id="3.40.50.620">
    <property type="entry name" value="HUPs"/>
    <property type="match status" value="1"/>
</dbReference>
<dbReference type="GeneID" id="5039637"/>
<protein>
    <recommendedName>
        <fullName evidence="8">Cytidyltransferase-like domain-containing protein</fullName>
    </recommendedName>
</protein>
<sequence length="178" mass="20856">MIAELINQNILQKIILVPCGNRKDKQLTDGLHRYKMLQLLVETKDQLKNIDSVFIDDYELQNGQLVPTYYLLQKLREKYQNVHFVIGSDLVNTLPNWVEGQKLIAETNFIILNRSSHKIEQITNLPPKYELVQNFEYGISSTEIRKRIKNSKTEYLDCLGVLTPEIIEYIKVNNLYRS</sequence>
<dbReference type="STRING" id="5888.A0DTT8"/>
<evidence type="ECO:0000256" key="4">
    <source>
        <dbReference type="ARBA" id="ARBA00022695"/>
    </source>
</evidence>
<evidence type="ECO:0000256" key="3">
    <source>
        <dbReference type="ARBA" id="ARBA00022679"/>
    </source>
</evidence>
<dbReference type="PANTHER" id="PTHR39321">
    <property type="entry name" value="NICOTINATE-NUCLEOTIDE ADENYLYLTRANSFERASE-RELATED"/>
    <property type="match status" value="1"/>
</dbReference>
<gene>
    <name evidence="9" type="ORF">GSPATT00020137001</name>
</gene>
<dbReference type="HOGENOM" id="CLU_069765_3_0_1"/>
<keyword evidence="10" id="KW-1185">Reference proteome</keyword>
<dbReference type="OMA" id="IDEIWVV"/>
<dbReference type="PANTHER" id="PTHR39321:SF3">
    <property type="entry name" value="PHOSPHOPANTETHEINE ADENYLYLTRANSFERASE"/>
    <property type="match status" value="1"/>
</dbReference>
<dbReference type="CDD" id="cd02165">
    <property type="entry name" value="NMNAT"/>
    <property type="match status" value="1"/>
</dbReference>
<evidence type="ECO:0000313" key="9">
    <source>
        <dbReference type="EMBL" id="CAK86455.1"/>
    </source>
</evidence>
<comment type="pathway">
    <text evidence="1">Cofactor biosynthesis; NAD(+) biosynthesis.</text>
</comment>
<proteinExistence type="predicted"/>
<keyword evidence="2" id="KW-0662">Pyridine nucleotide biosynthesis</keyword>
<evidence type="ECO:0000313" key="10">
    <source>
        <dbReference type="Proteomes" id="UP000000600"/>
    </source>
</evidence>
<dbReference type="InParanoid" id="A0DTT8"/>
<keyword evidence="4" id="KW-0548">Nucleotidyltransferase</keyword>
<dbReference type="GO" id="GO:0005524">
    <property type="term" value="F:ATP binding"/>
    <property type="evidence" value="ECO:0007669"/>
    <property type="project" value="UniProtKB-KW"/>
</dbReference>
<dbReference type="UniPathway" id="UPA00253">
    <property type="reaction ID" value="UER00600"/>
</dbReference>
<evidence type="ECO:0000256" key="7">
    <source>
        <dbReference type="ARBA" id="ARBA00023027"/>
    </source>
</evidence>
<evidence type="ECO:0000256" key="5">
    <source>
        <dbReference type="ARBA" id="ARBA00022741"/>
    </source>
</evidence>
<keyword evidence="7" id="KW-0520">NAD</keyword>
<dbReference type="AlphaFoldDB" id="A0DTT8"/>
<organism evidence="9 10">
    <name type="scientific">Paramecium tetraurelia</name>
    <dbReference type="NCBI Taxonomy" id="5888"/>
    <lineage>
        <taxon>Eukaryota</taxon>
        <taxon>Sar</taxon>
        <taxon>Alveolata</taxon>
        <taxon>Ciliophora</taxon>
        <taxon>Intramacronucleata</taxon>
        <taxon>Oligohymenophorea</taxon>
        <taxon>Peniculida</taxon>
        <taxon>Parameciidae</taxon>
        <taxon>Paramecium</taxon>
    </lineage>
</organism>
<accession>A0DTT8</accession>
<keyword evidence="3" id="KW-0808">Transferase</keyword>
<dbReference type="InterPro" id="IPR005248">
    <property type="entry name" value="NadD/NMNAT"/>
</dbReference>
<reference evidence="9 10" key="1">
    <citation type="journal article" date="2006" name="Nature">
        <title>Global trends of whole-genome duplications revealed by the ciliate Paramecium tetraurelia.</title>
        <authorList>
            <consortium name="Genoscope"/>
            <person name="Aury J.-M."/>
            <person name="Jaillon O."/>
            <person name="Duret L."/>
            <person name="Noel B."/>
            <person name="Jubin C."/>
            <person name="Porcel B.M."/>
            <person name="Segurens B."/>
            <person name="Daubin V."/>
            <person name="Anthouard V."/>
            <person name="Aiach N."/>
            <person name="Arnaiz O."/>
            <person name="Billaut A."/>
            <person name="Beisson J."/>
            <person name="Blanc I."/>
            <person name="Bouhouche K."/>
            <person name="Camara F."/>
            <person name="Duharcourt S."/>
            <person name="Guigo R."/>
            <person name="Gogendeau D."/>
            <person name="Katinka M."/>
            <person name="Keller A.-M."/>
            <person name="Kissmehl R."/>
            <person name="Klotz C."/>
            <person name="Koll F."/>
            <person name="Le Moue A."/>
            <person name="Lepere C."/>
            <person name="Malinsky S."/>
            <person name="Nowacki M."/>
            <person name="Nowak J.K."/>
            <person name="Plattner H."/>
            <person name="Poulain J."/>
            <person name="Ruiz F."/>
            <person name="Serrano V."/>
            <person name="Zagulski M."/>
            <person name="Dessen P."/>
            <person name="Betermier M."/>
            <person name="Weissenbach J."/>
            <person name="Scarpelli C."/>
            <person name="Schachter V."/>
            <person name="Sperling L."/>
            <person name="Meyer E."/>
            <person name="Cohen J."/>
            <person name="Wincker P."/>
        </authorList>
    </citation>
    <scope>NUCLEOTIDE SEQUENCE [LARGE SCALE GENOMIC DNA]</scope>
    <source>
        <strain evidence="9 10">Stock d4-2</strain>
    </source>
</reference>
<dbReference type="InterPro" id="IPR014729">
    <property type="entry name" value="Rossmann-like_a/b/a_fold"/>
</dbReference>
<dbReference type="Pfam" id="PF01467">
    <property type="entry name" value="CTP_transf_like"/>
    <property type="match status" value="1"/>
</dbReference>
<keyword evidence="6" id="KW-0067">ATP-binding</keyword>
<evidence type="ECO:0000256" key="6">
    <source>
        <dbReference type="ARBA" id="ARBA00022840"/>
    </source>
</evidence>
<dbReference type="OrthoDB" id="422187at2759"/>
<keyword evidence="5" id="KW-0547">Nucleotide-binding</keyword>
<dbReference type="Proteomes" id="UP000000600">
    <property type="component" value="Unassembled WGS sequence"/>
</dbReference>
<dbReference type="GO" id="GO:0070566">
    <property type="term" value="F:adenylyltransferase activity"/>
    <property type="evidence" value="ECO:0007669"/>
    <property type="project" value="UniProtKB-ARBA"/>
</dbReference>
<dbReference type="SUPFAM" id="SSF52374">
    <property type="entry name" value="Nucleotidylyl transferase"/>
    <property type="match status" value="1"/>
</dbReference>
<dbReference type="InterPro" id="IPR004821">
    <property type="entry name" value="Cyt_trans-like"/>
</dbReference>
<dbReference type="RefSeq" id="XP_001453852.1">
    <property type="nucleotide sequence ID" value="XM_001453815.1"/>
</dbReference>
<evidence type="ECO:0000256" key="1">
    <source>
        <dbReference type="ARBA" id="ARBA00004790"/>
    </source>
</evidence>
<dbReference type="eggNOG" id="ENOG502S7Z1">
    <property type="taxonomic scope" value="Eukaryota"/>
</dbReference>
<evidence type="ECO:0000256" key="2">
    <source>
        <dbReference type="ARBA" id="ARBA00022642"/>
    </source>
</evidence>
<feature type="domain" description="Cytidyltransferase-like" evidence="8">
    <location>
        <begin position="6"/>
        <end position="147"/>
    </location>
</feature>
<dbReference type="KEGG" id="ptm:GSPATT00020137001"/>
<dbReference type="GO" id="GO:0009435">
    <property type="term" value="P:NAD+ biosynthetic process"/>
    <property type="evidence" value="ECO:0007669"/>
    <property type="project" value="UniProtKB-UniPathway"/>
</dbReference>
<dbReference type="EMBL" id="CT868574">
    <property type="protein sequence ID" value="CAK86455.1"/>
    <property type="molecule type" value="Genomic_DNA"/>
</dbReference>